<dbReference type="InterPro" id="IPR045618">
    <property type="entry name" value="DUF6444"/>
</dbReference>
<dbReference type="InterPro" id="IPR052344">
    <property type="entry name" value="Transposase-related"/>
</dbReference>
<feature type="compositionally biased region" description="Polar residues" evidence="1">
    <location>
        <begin position="48"/>
        <end position="60"/>
    </location>
</feature>
<feature type="compositionally biased region" description="Polar residues" evidence="1">
    <location>
        <begin position="71"/>
        <end position="88"/>
    </location>
</feature>
<dbReference type="Proteomes" id="UP001058072">
    <property type="component" value="Chromosome"/>
</dbReference>
<name>A0A9Q9CJ25_9FIRM</name>
<dbReference type="Pfam" id="PF03050">
    <property type="entry name" value="DDE_Tnp_IS66"/>
    <property type="match status" value="1"/>
</dbReference>
<proteinExistence type="predicted"/>
<evidence type="ECO:0000256" key="1">
    <source>
        <dbReference type="SAM" id="MobiDB-lite"/>
    </source>
</evidence>
<dbReference type="NCBIfam" id="NF033517">
    <property type="entry name" value="transpos_IS66"/>
    <property type="match status" value="1"/>
</dbReference>
<reference evidence="4" key="1">
    <citation type="submission" date="2021-03" db="EMBL/GenBank/DDBJ databases">
        <title>Comparative Genomics and Metabolomics in the genus Turicibacter.</title>
        <authorList>
            <person name="Maki J."/>
            <person name="Looft T."/>
        </authorList>
    </citation>
    <scope>NUCLEOTIDE SEQUENCE</scope>
    <source>
        <strain evidence="4">ISU324</strain>
    </source>
</reference>
<sequence>MSESEIIKVYQEGIQSVISLVQGLSTQISELSQTVSDLDARLKKLEKQSNQTSQNSSLPPSTDGFKKTKSLRQPSNKKTGGQVGHQGSTLKMVKDPDLVVTHHPKTCQGCGCCLENVEPQKTIRRQVFDLPSLRLQVTEHQSQIKVCPNCHFKNEGLFPKHVTQPTQYGPHLTSVLTYFSHYQLIPFNRLKQLTQDIFKATISQGTLVNMTKRCDELLETTEASIKENLLASNHLHLDETGCYVNGKRHWLHVTSNQKFTHYFVHEKRGSQAIEANGILPSFKGTVIHDHWTPYFKYDDCTHALCNVHHLREFKGIIDFENQQWAKNMTKLLLEAKTYSEETEYPLPLSKIQEFEKRYQQIIEEGYRENPLKLHEKNTDSVRLLNRLSKRQEEVLEFLYQVEVPFDNNLAERDVRMTKTKQKISGCFRTEKGAHCFARIRGFISTCQKQGLNIIESIETILMGNTIQFS</sequence>
<gene>
    <name evidence="4" type="ORF">J0J70_06485</name>
</gene>
<dbReference type="AlphaFoldDB" id="A0A9Q9CJ25"/>
<dbReference type="PANTHER" id="PTHR33678:SF1">
    <property type="entry name" value="BLL1576 PROTEIN"/>
    <property type="match status" value="1"/>
</dbReference>
<feature type="domain" description="Transposase IS66 central" evidence="2">
    <location>
        <begin position="166"/>
        <end position="434"/>
    </location>
</feature>
<accession>A0A9Q9CJ25</accession>
<evidence type="ECO:0000259" key="3">
    <source>
        <dbReference type="Pfam" id="PF20042"/>
    </source>
</evidence>
<dbReference type="PANTHER" id="PTHR33678">
    <property type="entry name" value="BLL1576 PROTEIN"/>
    <property type="match status" value="1"/>
</dbReference>
<dbReference type="Pfam" id="PF20042">
    <property type="entry name" value="DUF6444"/>
    <property type="match status" value="1"/>
</dbReference>
<organism evidence="4 5">
    <name type="scientific">Turicibacter bilis</name>
    <dbReference type="NCBI Taxonomy" id="2735723"/>
    <lineage>
        <taxon>Bacteria</taxon>
        <taxon>Bacillati</taxon>
        <taxon>Bacillota</taxon>
        <taxon>Erysipelotrichia</taxon>
        <taxon>Erysipelotrichales</taxon>
        <taxon>Turicibacteraceae</taxon>
        <taxon>Turicibacter</taxon>
    </lineage>
</organism>
<feature type="region of interest" description="Disordered" evidence="1">
    <location>
        <begin position="46"/>
        <end position="88"/>
    </location>
</feature>
<protein>
    <submittedName>
        <fullName evidence="4">IS66 family transposase</fullName>
    </submittedName>
</protein>
<evidence type="ECO:0000313" key="5">
    <source>
        <dbReference type="Proteomes" id="UP001058072"/>
    </source>
</evidence>
<feature type="domain" description="DUF6444" evidence="3">
    <location>
        <begin position="24"/>
        <end position="89"/>
    </location>
</feature>
<dbReference type="InterPro" id="IPR004291">
    <property type="entry name" value="Transposase_IS66_central"/>
</dbReference>
<dbReference type="EMBL" id="CP071250">
    <property type="protein sequence ID" value="UUF09585.1"/>
    <property type="molecule type" value="Genomic_DNA"/>
</dbReference>
<evidence type="ECO:0000259" key="2">
    <source>
        <dbReference type="Pfam" id="PF03050"/>
    </source>
</evidence>
<evidence type="ECO:0000313" key="4">
    <source>
        <dbReference type="EMBL" id="UUF09585.1"/>
    </source>
</evidence>
<dbReference type="RefSeq" id="WP_256656474.1">
    <property type="nucleotide sequence ID" value="NZ_CP071250.1"/>
</dbReference>